<accession>A0A392R9D7</accession>
<dbReference type="EMBL" id="LXQA010195009">
    <property type="protein sequence ID" value="MCI32380.1"/>
    <property type="molecule type" value="Genomic_DNA"/>
</dbReference>
<dbReference type="SUPFAM" id="SSF56219">
    <property type="entry name" value="DNase I-like"/>
    <property type="match status" value="1"/>
</dbReference>
<dbReference type="AlphaFoldDB" id="A0A392R9D7"/>
<evidence type="ECO:0000313" key="2">
    <source>
        <dbReference type="EMBL" id="MCI32380.1"/>
    </source>
</evidence>
<reference evidence="2 3" key="1">
    <citation type="journal article" date="2018" name="Front. Plant Sci.">
        <title>Red Clover (Trifolium pratense) and Zigzag Clover (T. medium) - A Picture of Genomic Similarities and Differences.</title>
        <authorList>
            <person name="Dluhosova J."/>
            <person name="Istvanek J."/>
            <person name="Nedelnik J."/>
            <person name="Repkova J."/>
        </authorList>
    </citation>
    <scope>NUCLEOTIDE SEQUENCE [LARGE SCALE GENOMIC DNA]</scope>
    <source>
        <strain evidence="3">cv. 10/8</strain>
        <tissue evidence="2">Leaf</tissue>
    </source>
</reference>
<proteinExistence type="predicted"/>
<feature type="domain" description="Endonuclease/exonuclease/phosphatase" evidence="1">
    <location>
        <begin position="39"/>
        <end position="114"/>
    </location>
</feature>
<evidence type="ECO:0000313" key="3">
    <source>
        <dbReference type="Proteomes" id="UP000265520"/>
    </source>
</evidence>
<sequence>VENKRCFIVNVYAKCNIRDKRVMWGEILMSKMGFGEGLWCVCGDFNAVRDCVERRGVRDNWSGAHSTEMVAFDGFLNNLELVDMPLIGRTFTWFHPNGVTMSRLDRVLISPSWFDIWG</sequence>
<organism evidence="2 3">
    <name type="scientific">Trifolium medium</name>
    <dbReference type="NCBI Taxonomy" id="97028"/>
    <lineage>
        <taxon>Eukaryota</taxon>
        <taxon>Viridiplantae</taxon>
        <taxon>Streptophyta</taxon>
        <taxon>Embryophyta</taxon>
        <taxon>Tracheophyta</taxon>
        <taxon>Spermatophyta</taxon>
        <taxon>Magnoliopsida</taxon>
        <taxon>eudicotyledons</taxon>
        <taxon>Gunneridae</taxon>
        <taxon>Pentapetalae</taxon>
        <taxon>rosids</taxon>
        <taxon>fabids</taxon>
        <taxon>Fabales</taxon>
        <taxon>Fabaceae</taxon>
        <taxon>Papilionoideae</taxon>
        <taxon>50 kb inversion clade</taxon>
        <taxon>NPAAA clade</taxon>
        <taxon>Hologalegina</taxon>
        <taxon>IRL clade</taxon>
        <taxon>Trifolieae</taxon>
        <taxon>Trifolium</taxon>
    </lineage>
</organism>
<comment type="caution">
    <text evidence="2">The sequence shown here is derived from an EMBL/GenBank/DDBJ whole genome shotgun (WGS) entry which is preliminary data.</text>
</comment>
<dbReference type="GO" id="GO:0003824">
    <property type="term" value="F:catalytic activity"/>
    <property type="evidence" value="ECO:0007669"/>
    <property type="project" value="InterPro"/>
</dbReference>
<dbReference type="PANTHER" id="PTHR33710:SF64">
    <property type="entry name" value="ENDONUCLEASE_EXONUCLEASE_PHOSPHATASE DOMAIN-CONTAINING PROTEIN"/>
    <property type="match status" value="1"/>
</dbReference>
<feature type="non-terminal residue" evidence="2">
    <location>
        <position position="1"/>
    </location>
</feature>
<dbReference type="InterPro" id="IPR036691">
    <property type="entry name" value="Endo/exonu/phosph_ase_sf"/>
</dbReference>
<dbReference type="Pfam" id="PF03372">
    <property type="entry name" value="Exo_endo_phos"/>
    <property type="match status" value="1"/>
</dbReference>
<keyword evidence="3" id="KW-1185">Reference proteome</keyword>
<dbReference type="PANTHER" id="PTHR33710">
    <property type="entry name" value="BNAC02G09200D PROTEIN"/>
    <property type="match status" value="1"/>
</dbReference>
<evidence type="ECO:0000259" key="1">
    <source>
        <dbReference type="Pfam" id="PF03372"/>
    </source>
</evidence>
<dbReference type="InterPro" id="IPR005135">
    <property type="entry name" value="Endo/exonuclease/phosphatase"/>
</dbReference>
<name>A0A392R9D7_9FABA</name>
<feature type="non-terminal residue" evidence="2">
    <location>
        <position position="118"/>
    </location>
</feature>
<dbReference type="Proteomes" id="UP000265520">
    <property type="component" value="Unassembled WGS sequence"/>
</dbReference>
<dbReference type="Gene3D" id="3.60.10.10">
    <property type="entry name" value="Endonuclease/exonuclease/phosphatase"/>
    <property type="match status" value="1"/>
</dbReference>
<protein>
    <recommendedName>
        <fullName evidence="1">Endonuclease/exonuclease/phosphatase domain-containing protein</fullName>
    </recommendedName>
</protein>